<feature type="region of interest" description="Disordered" evidence="1">
    <location>
        <begin position="32"/>
        <end position="67"/>
    </location>
</feature>
<sequence length="92" mass="11436">QGHKYTRPALTTVPVVINFQRDLADGIPAVERSRPPRHRLRHRLHPPHRRRRHHRRHRYRHCHRHRRRRRRRRRCLPWELAISQGDGLTTVR</sequence>
<dbReference type="EMBL" id="KQ982254">
    <property type="protein sequence ID" value="KYQ58549.1"/>
    <property type="molecule type" value="Genomic_DNA"/>
</dbReference>
<dbReference type="Proteomes" id="UP000075809">
    <property type="component" value="Unassembled WGS sequence"/>
</dbReference>
<dbReference type="AlphaFoldDB" id="A0A151XDX0"/>
<evidence type="ECO:0000313" key="3">
    <source>
        <dbReference type="Proteomes" id="UP000075809"/>
    </source>
</evidence>
<keyword evidence="3" id="KW-1185">Reference proteome</keyword>
<gene>
    <name evidence="2" type="ORF">ALC60_02194</name>
</gene>
<proteinExistence type="predicted"/>
<name>A0A151XDX0_9HYME</name>
<accession>A0A151XDX0</accession>
<protein>
    <submittedName>
        <fullName evidence="2">Uncharacterized protein</fullName>
    </submittedName>
</protein>
<reference evidence="2 3" key="1">
    <citation type="submission" date="2015-09" db="EMBL/GenBank/DDBJ databases">
        <title>Trachymyrmex zeteki WGS genome.</title>
        <authorList>
            <person name="Nygaard S."/>
            <person name="Hu H."/>
            <person name="Boomsma J."/>
            <person name="Zhang G."/>
        </authorList>
    </citation>
    <scope>NUCLEOTIDE SEQUENCE [LARGE SCALE GENOMIC DNA]</scope>
    <source>
        <strain evidence="2">Tzet28-1</strain>
        <tissue evidence="2">Whole body</tissue>
    </source>
</reference>
<feature type="compositionally biased region" description="Basic residues" evidence="1">
    <location>
        <begin position="35"/>
        <end position="67"/>
    </location>
</feature>
<evidence type="ECO:0000256" key="1">
    <source>
        <dbReference type="SAM" id="MobiDB-lite"/>
    </source>
</evidence>
<organism evidence="2 3">
    <name type="scientific">Mycetomoellerius zeteki</name>
    <dbReference type="NCBI Taxonomy" id="64791"/>
    <lineage>
        <taxon>Eukaryota</taxon>
        <taxon>Metazoa</taxon>
        <taxon>Ecdysozoa</taxon>
        <taxon>Arthropoda</taxon>
        <taxon>Hexapoda</taxon>
        <taxon>Insecta</taxon>
        <taxon>Pterygota</taxon>
        <taxon>Neoptera</taxon>
        <taxon>Endopterygota</taxon>
        <taxon>Hymenoptera</taxon>
        <taxon>Apocrita</taxon>
        <taxon>Aculeata</taxon>
        <taxon>Formicoidea</taxon>
        <taxon>Formicidae</taxon>
        <taxon>Myrmicinae</taxon>
        <taxon>Mycetomoellerius</taxon>
    </lineage>
</organism>
<feature type="non-terminal residue" evidence="2">
    <location>
        <position position="1"/>
    </location>
</feature>
<evidence type="ECO:0000313" key="2">
    <source>
        <dbReference type="EMBL" id="KYQ58549.1"/>
    </source>
</evidence>